<dbReference type="InterPro" id="IPR017853">
    <property type="entry name" value="GH"/>
</dbReference>
<reference evidence="2 4" key="2">
    <citation type="submission" date="2024-06" db="EMBL/GenBank/DDBJ databases">
        <title>Caproicibacterium argilliputei sp. nov, a novel caproic acid producing anaerobic bacterium isolated from pit mud.</title>
        <authorList>
            <person name="Xia S."/>
        </authorList>
    </citation>
    <scope>NUCLEOTIDE SEQUENCE [LARGE SCALE GENOMIC DNA]</scope>
    <source>
        <strain evidence="2 4">ZCY20-5</strain>
    </source>
</reference>
<accession>A0AA97H226</accession>
<evidence type="ECO:0000313" key="3">
    <source>
        <dbReference type="EMBL" id="WOC33494.1"/>
    </source>
</evidence>
<evidence type="ECO:0000313" key="4">
    <source>
        <dbReference type="Proteomes" id="UP001300604"/>
    </source>
</evidence>
<dbReference type="EMBL" id="CP135996">
    <property type="protein sequence ID" value="WOC33494.1"/>
    <property type="molecule type" value="Genomic_DNA"/>
</dbReference>
<dbReference type="Proteomes" id="UP001300604">
    <property type="component" value="Chromosome"/>
</dbReference>
<dbReference type="KEGG" id="carl:PXC00_06405"/>
<dbReference type="PANTHER" id="PTHR34135:SF2">
    <property type="entry name" value="LYSOZYME"/>
    <property type="match status" value="1"/>
</dbReference>
<organism evidence="2 4">
    <name type="scientific">Caproicibacterium argilliputei</name>
    <dbReference type="NCBI Taxonomy" id="3030016"/>
    <lineage>
        <taxon>Bacteria</taxon>
        <taxon>Bacillati</taxon>
        <taxon>Bacillota</taxon>
        <taxon>Clostridia</taxon>
        <taxon>Eubacteriales</taxon>
        <taxon>Oscillospiraceae</taxon>
        <taxon>Caproicibacterium</taxon>
    </lineage>
</organism>
<dbReference type="EMBL" id="CP135996">
    <property type="protein sequence ID" value="WOC33073.1"/>
    <property type="molecule type" value="Genomic_DNA"/>
</dbReference>
<dbReference type="InterPro" id="IPR002053">
    <property type="entry name" value="Glyco_hydro_25"/>
</dbReference>
<dbReference type="GO" id="GO:0009253">
    <property type="term" value="P:peptidoglycan catabolic process"/>
    <property type="evidence" value="ECO:0007669"/>
    <property type="project" value="InterPro"/>
</dbReference>
<dbReference type="Pfam" id="PF01183">
    <property type="entry name" value="Glyco_hydro_25"/>
    <property type="match status" value="1"/>
</dbReference>
<dbReference type="SUPFAM" id="SSF51445">
    <property type="entry name" value="(Trans)glycosidases"/>
    <property type="match status" value="1"/>
</dbReference>
<reference evidence="2" key="1">
    <citation type="submission" date="2023-09" db="EMBL/GenBank/DDBJ databases">
        <authorList>
            <person name="Zeng C."/>
        </authorList>
    </citation>
    <scope>NUCLEOTIDE SEQUENCE</scope>
    <source>
        <strain evidence="2 4">ZCY20-5</strain>
    </source>
</reference>
<reference evidence="4" key="3">
    <citation type="submission" date="2024-06" db="EMBL/GenBank/DDBJ databases">
        <title>Caproicibacterium argilliputei sp. nov, a novel caproic acid producing anaerobic bacterium isolated from pit mud.</title>
        <authorList>
            <person name="Zeng C."/>
        </authorList>
    </citation>
    <scope>NUCLEOTIDE SEQUENCE [LARGE SCALE GENOMIC DNA]</scope>
    <source>
        <strain evidence="4">ZCY20-5</strain>
    </source>
</reference>
<dbReference type="GO" id="GO:0016998">
    <property type="term" value="P:cell wall macromolecule catabolic process"/>
    <property type="evidence" value="ECO:0007669"/>
    <property type="project" value="InterPro"/>
</dbReference>
<comment type="similarity">
    <text evidence="1">Belongs to the glycosyl hydrolase 25 family.</text>
</comment>
<evidence type="ECO:0000313" key="2">
    <source>
        <dbReference type="EMBL" id="WOC33073.1"/>
    </source>
</evidence>
<dbReference type="AlphaFoldDB" id="A0AA97H226"/>
<dbReference type="PROSITE" id="PS51904">
    <property type="entry name" value="GLYCOSYL_HYDROL_F25_2"/>
    <property type="match status" value="1"/>
</dbReference>
<dbReference type="CDD" id="cd06414">
    <property type="entry name" value="GH25_LytC-like"/>
    <property type="match status" value="1"/>
</dbReference>
<dbReference type="GO" id="GO:0016052">
    <property type="term" value="P:carbohydrate catabolic process"/>
    <property type="evidence" value="ECO:0007669"/>
    <property type="project" value="TreeGrafter"/>
</dbReference>
<keyword evidence="2" id="KW-0378">Hydrolase</keyword>
<sequence length="393" mass="42155">MSYKGIDVSYCNGKVDWLKAKSAGLQFAILQLGYGSDCASQDDAQFARNVSECERLGIPWGAYLYSYAQTVAGAQSELQHMLRLLRGHHPQYPVFIDMEDADGYKAKHGGIPDRATNTAIIKAVCSGLQQAGYKAGYYVNKDWYDNRIDAAQLSAYEFWYARPGVSAPDKYCDIWQSEFGEDSGKWPGANIPGKGCDTNVCYTNYGVNSNGTPAVRTLPALAPTGAAFVSDTTTTVSLKHGQSYTVKVTCPVGRPSLAAGTGGTVDITYQSCNGSSYYYKLTAIGKVGTETGIYINGHKPSTMVVRIVTACSSDTTVNLSRKVGECYTVGLTCSTKPTVTAGTGGIVTIAGVYPNGNGKWLCPIVAVRSGVTGIYTEIKEEGSPVKRFEFKVV</sequence>
<dbReference type="RefSeq" id="WP_316935103.1">
    <property type="nucleotide sequence ID" value="NZ_CP135996.1"/>
</dbReference>
<proteinExistence type="inferred from homology"/>
<dbReference type="GO" id="GO:0003796">
    <property type="term" value="F:lysozyme activity"/>
    <property type="evidence" value="ECO:0007669"/>
    <property type="project" value="InterPro"/>
</dbReference>
<gene>
    <name evidence="2" type="ORF">PXC00_04115</name>
    <name evidence="3" type="ORF">PXC00_06405</name>
</gene>
<keyword evidence="4" id="KW-1185">Reference proteome</keyword>
<dbReference type="Gene3D" id="3.20.20.80">
    <property type="entry name" value="Glycosidases"/>
    <property type="match status" value="1"/>
</dbReference>
<evidence type="ECO:0000256" key="1">
    <source>
        <dbReference type="ARBA" id="ARBA00010646"/>
    </source>
</evidence>
<protein>
    <submittedName>
        <fullName evidence="2">Glycoside hydrolase family 25 protein</fullName>
    </submittedName>
</protein>
<dbReference type="KEGG" id="carl:PXC00_04115"/>
<dbReference type="PANTHER" id="PTHR34135">
    <property type="entry name" value="LYSOZYME"/>
    <property type="match status" value="1"/>
</dbReference>
<name>A0AA97H226_9FIRM</name>